<evidence type="ECO:0000256" key="4">
    <source>
        <dbReference type="SAM" id="Phobius"/>
    </source>
</evidence>
<accession>A0ABR4LL78</accession>
<feature type="transmembrane region" description="Helical" evidence="4">
    <location>
        <begin position="414"/>
        <end position="434"/>
    </location>
</feature>
<feature type="compositionally biased region" description="Low complexity" evidence="3">
    <location>
        <begin position="22"/>
        <end position="33"/>
    </location>
</feature>
<sequence length="445" mass="46881">MATNIDTATPPFGDSADEKGGPSSAPSSASSPPLATGQAPPPNPAPNGGMAAWLQVMGSWFMVFNTMGIITTFGDYQAYYERGLMFEETSANISWIGSIQSLIVFAFGAVVGPIYDRGFLKLLIVVGAFGLVFGHMVLSICKEYWQVVLAQGFIMGLGGGCLFVPALAVIQPYFSSRLGLALGLVATGSSLGGILYPIIFINLINQVGFGWTTRIIGFIVLGTMMLPIAVSRMRVKPPAVRKMVDWTAFTDAPFLFCVLGCFLGYAGSQVAFFYIPYFGEANGWVNGSLALYLLPILNAASSIGRVLPNWLADKMGAVNVIIPGSLLVGVVLLSNLAVSSAAGIICTAIFFGFLSGLFVATPPLLFMLFTQDKSKLGARMGVAYGMLGLAVLPGGPGAGAVLQHDSSRLDWTAAWTYGGVLPLAACVVFCLLRIQRGGFNLAAKV</sequence>
<evidence type="ECO:0000256" key="1">
    <source>
        <dbReference type="ARBA" id="ARBA00004141"/>
    </source>
</evidence>
<protein>
    <submittedName>
        <fullName evidence="5">Major facilitator superfamily domain-containing protein</fullName>
    </submittedName>
</protein>
<dbReference type="InterPro" id="IPR050327">
    <property type="entry name" value="Proton-linked_MCT"/>
</dbReference>
<keyword evidence="4" id="KW-1133">Transmembrane helix</keyword>
<dbReference type="RefSeq" id="XP_070884288.1">
    <property type="nucleotide sequence ID" value="XM_071031385.1"/>
</dbReference>
<feature type="transmembrane region" description="Helical" evidence="4">
    <location>
        <begin position="211"/>
        <end position="231"/>
    </location>
</feature>
<comment type="subcellular location">
    <subcellularLocation>
        <location evidence="1">Membrane</location>
        <topology evidence="1">Multi-pass membrane protein</topology>
    </subcellularLocation>
</comment>
<dbReference type="GeneID" id="98146457"/>
<comment type="similarity">
    <text evidence="2">Belongs to the major facilitator superfamily. Monocarboxylate porter (TC 2.A.1.13) family.</text>
</comment>
<dbReference type="PANTHER" id="PTHR11360">
    <property type="entry name" value="MONOCARBOXYLATE TRANSPORTER"/>
    <property type="match status" value="1"/>
</dbReference>
<evidence type="ECO:0000256" key="2">
    <source>
        <dbReference type="ARBA" id="ARBA00006727"/>
    </source>
</evidence>
<dbReference type="Gene3D" id="1.20.1250.20">
    <property type="entry name" value="MFS general substrate transporter like domains"/>
    <property type="match status" value="2"/>
</dbReference>
<feature type="transmembrane region" description="Helical" evidence="4">
    <location>
        <begin position="144"/>
        <end position="168"/>
    </location>
</feature>
<reference evidence="5 6" key="1">
    <citation type="submission" date="2024-07" db="EMBL/GenBank/DDBJ databases">
        <title>Section-level genome sequencing and comparative genomics of Aspergillus sections Usti and Cavernicolus.</title>
        <authorList>
            <consortium name="Lawrence Berkeley National Laboratory"/>
            <person name="Nybo J.L."/>
            <person name="Vesth T.C."/>
            <person name="Theobald S."/>
            <person name="Frisvad J.C."/>
            <person name="Larsen T.O."/>
            <person name="Kjaerboelling I."/>
            <person name="Rothschild-Mancinelli K."/>
            <person name="Lyhne E.K."/>
            <person name="Kogle M.E."/>
            <person name="Barry K."/>
            <person name="Clum A."/>
            <person name="Na H."/>
            <person name="Ledsgaard L."/>
            <person name="Lin J."/>
            <person name="Lipzen A."/>
            <person name="Kuo A."/>
            <person name="Riley R."/>
            <person name="Mondo S."/>
            <person name="Labutti K."/>
            <person name="Haridas S."/>
            <person name="Pangalinan J."/>
            <person name="Salamov A.A."/>
            <person name="Simmons B.A."/>
            <person name="Magnuson J.K."/>
            <person name="Chen J."/>
            <person name="Drula E."/>
            <person name="Henrissat B."/>
            <person name="Wiebenga A."/>
            <person name="Lubbers R.J."/>
            <person name="Gomes A.C."/>
            <person name="Macurrencykelacurrency M.R."/>
            <person name="Stajich J."/>
            <person name="Grigoriev I.V."/>
            <person name="Mortensen U.H."/>
            <person name="De Vries R.P."/>
            <person name="Baker S.E."/>
            <person name="Andersen M.R."/>
        </authorList>
    </citation>
    <scope>NUCLEOTIDE SEQUENCE [LARGE SCALE GENOMIC DNA]</scope>
    <source>
        <strain evidence="5 6">CBS 449.75</strain>
    </source>
</reference>
<dbReference type="Pfam" id="PF07690">
    <property type="entry name" value="MFS_1"/>
    <property type="match status" value="1"/>
</dbReference>
<dbReference type="EMBL" id="JBFXLQ010000033">
    <property type="protein sequence ID" value="KAL2865309.1"/>
    <property type="molecule type" value="Genomic_DNA"/>
</dbReference>
<feature type="transmembrane region" description="Helical" evidence="4">
    <location>
        <begin position="52"/>
        <end position="73"/>
    </location>
</feature>
<feature type="transmembrane region" description="Helical" evidence="4">
    <location>
        <begin position="93"/>
        <end position="112"/>
    </location>
</feature>
<keyword evidence="6" id="KW-1185">Reference proteome</keyword>
<feature type="transmembrane region" description="Helical" evidence="4">
    <location>
        <begin position="316"/>
        <end position="336"/>
    </location>
</feature>
<proteinExistence type="inferred from homology"/>
<organism evidence="5 6">
    <name type="scientific">Aspergillus lucknowensis</name>
    <dbReference type="NCBI Taxonomy" id="176173"/>
    <lineage>
        <taxon>Eukaryota</taxon>
        <taxon>Fungi</taxon>
        <taxon>Dikarya</taxon>
        <taxon>Ascomycota</taxon>
        <taxon>Pezizomycotina</taxon>
        <taxon>Eurotiomycetes</taxon>
        <taxon>Eurotiomycetidae</taxon>
        <taxon>Eurotiales</taxon>
        <taxon>Aspergillaceae</taxon>
        <taxon>Aspergillus</taxon>
        <taxon>Aspergillus subgen. Nidulantes</taxon>
    </lineage>
</organism>
<feature type="transmembrane region" description="Helical" evidence="4">
    <location>
        <begin position="252"/>
        <end position="277"/>
    </location>
</feature>
<feature type="region of interest" description="Disordered" evidence="3">
    <location>
        <begin position="1"/>
        <end position="42"/>
    </location>
</feature>
<dbReference type="Proteomes" id="UP001610432">
    <property type="component" value="Unassembled WGS sequence"/>
</dbReference>
<dbReference type="PANTHER" id="PTHR11360:SF234">
    <property type="entry name" value="MFS-TYPE TRANSPORTER DBAD-RELATED"/>
    <property type="match status" value="1"/>
</dbReference>
<name>A0ABR4LL78_9EURO</name>
<dbReference type="InterPro" id="IPR036259">
    <property type="entry name" value="MFS_trans_sf"/>
</dbReference>
<keyword evidence="4" id="KW-0812">Transmembrane</keyword>
<feature type="transmembrane region" description="Helical" evidence="4">
    <location>
        <begin position="381"/>
        <end position="402"/>
    </location>
</feature>
<comment type="caution">
    <text evidence="5">The sequence shown here is derived from an EMBL/GenBank/DDBJ whole genome shotgun (WGS) entry which is preliminary data.</text>
</comment>
<evidence type="ECO:0000313" key="5">
    <source>
        <dbReference type="EMBL" id="KAL2865309.1"/>
    </source>
</evidence>
<feature type="transmembrane region" description="Helical" evidence="4">
    <location>
        <begin position="180"/>
        <end position="199"/>
    </location>
</feature>
<feature type="transmembrane region" description="Helical" evidence="4">
    <location>
        <begin position="342"/>
        <end position="369"/>
    </location>
</feature>
<dbReference type="SUPFAM" id="SSF103473">
    <property type="entry name" value="MFS general substrate transporter"/>
    <property type="match status" value="1"/>
</dbReference>
<gene>
    <name evidence="5" type="ORF">BJX67DRAFT_373366</name>
</gene>
<feature type="transmembrane region" description="Helical" evidence="4">
    <location>
        <begin position="119"/>
        <end position="138"/>
    </location>
</feature>
<evidence type="ECO:0000256" key="3">
    <source>
        <dbReference type="SAM" id="MobiDB-lite"/>
    </source>
</evidence>
<dbReference type="InterPro" id="IPR011701">
    <property type="entry name" value="MFS"/>
</dbReference>
<keyword evidence="4" id="KW-0472">Membrane</keyword>
<evidence type="ECO:0000313" key="6">
    <source>
        <dbReference type="Proteomes" id="UP001610432"/>
    </source>
</evidence>
<feature type="transmembrane region" description="Helical" evidence="4">
    <location>
        <begin position="289"/>
        <end position="307"/>
    </location>
</feature>